<reference evidence="3" key="1">
    <citation type="submission" date="2020-04" db="EMBL/GenBank/DDBJ databases">
        <title>Draft genome resource of the tomato pathogen Pseudocercospora fuligena.</title>
        <authorList>
            <person name="Zaccaron A."/>
        </authorList>
    </citation>
    <scope>NUCLEOTIDE SEQUENCE</scope>
    <source>
        <strain evidence="3">PF001</strain>
    </source>
</reference>
<dbReference type="OrthoDB" id="3598281at2759"/>
<feature type="compositionally biased region" description="Basic and acidic residues" evidence="1">
    <location>
        <begin position="44"/>
        <end position="53"/>
    </location>
</feature>
<proteinExistence type="predicted"/>
<evidence type="ECO:0000259" key="2">
    <source>
        <dbReference type="Pfam" id="PF24564"/>
    </source>
</evidence>
<evidence type="ECO:0000313" key="4">
    <source>
        <dbReference type="Proteomes" id="UP000660729"/>
    </source>
</evidence>
<feature type="region of interest" description="Disordered" evidence="1">
    <location>
        <begin position="1"/>
        <end position="29"/>
    </location>
</feature>
<protein>
    <recommendedName>
        <fullName evidence="2">DUF7605 domain-containing protein</fullName>
    </recommendedName>
</protein>
<organism evidence="3 4">
    <name type="scientific">Pseudocercospora fuligena</name>
    <dbReference type="NCBI Taxonomy" id="685502"/>
    <lineage>
        <taxon>Eukaryota</taxon>
        <taxon>Fungi</taxon>
        <taxon>Dikarya</taxon>
        <taxon>Ascomycota</taxon>
        <taxon>Pezizomycotina</taxon>
        <taxon>Dothideomycetes</taxon>
        <taxon>Dothideomycetidae</taxon>
        <taxon>Mycosphaerellales</taxon>
        <taxon>Mycosphaerellaceae</taxon>
        <taxon>Pseudocercospora</taxon>
    </lineage>
</organism>
<feature type="region of interest" description="Disordered" evidence="1">
    <location>
        <begin position="44"/>
        <end position="95"/>
    </location>
</feature>
<dbReference type="InterPro" id="IPR027417">
    <property type="entry name" value="P-loop_NTPase"/>
</dbReference>
<evidence type="ECO:0000256" key="1">
    <source>
        <dbReference type="SAM" id="MobiDB-lite"/>
    </source>
</evidence>
<sequence length="943" mass="106428">MSPYFSLPKGLGKRKRDIKDDSHDDRSLFSGGRTVRRRFAIDSDGEIKIKQEPRDDDEETDRQDNDSDGADTIDGDEEYQYSEAEESFPDSPLYDNRLPHIKQRLSTIAEEAEKILAQAGCSTEDVQILLSQVKAVRSFPRPEPKLIGLVGNAGQGKSSLVNSLTDIPGLAKALDTGESVTWVPMIYGRPLPSQENRFAGQIEYLDLPSIGKLLVDATRDWQAYHIEKPANLNPDEEEELERHANAALFIYQTVFCDTEDFGTKTIAAASLTRLCTSNASTQQKTTSLIRQAEAVMAWARANNSIPPDFIDTDSKTELHHWLDLHTDPGNSIDVPSLWPFIKQVNVGVSGSRVLDSWTVADLPGLMDLNHVRINSALRTINACDHLWFFDQIGRMSSKNDIRKLVSKYGKPFKGRLLAIGTRSAENVSQSLVSTYARRGINIAGLKEYKEARAAAGHKLGGLKRSKKNLAQYNDTNSSHRSANIRHQIKELKQSIESLDDDWWAKVVQGRNKFVTRELQRQCQTFMPDGSPLKVFCVSNAHYMARKTGDRQKNFTLPIAATGIPALGAHALATAAPAAFKQLTDFVGHEFAVFLSGLALWSGRALTRGRAQLVNVISRPRGDVPRLFQNITRDVKTHFHRRITSVLFRRQDHFTAAASRVMDNTISPAAWSTWNAFLRRRGNWSTNKITESWNELLSEEVRNQLETNMWYPFTDHCREQIGDLQRQVSVAVESIMNYLKREPAAIGLPMRTFESALEAHVEGLSQLFTTAQDELERSLRAIILDVVNDGEDNYFAAAMKPAYDECLADYGRGVLRRWCHYFRRYLSRPGQQSPFHIMTEAIERDVHIAIEACMSQLQRNVDKIFEAITKDCRVMVNQQKNTTAEQPLRKAISHFLWKAIPKFEGIQAELAEIEEDYSGKAANFKNRAENRPSKSQARELVLFS</sequence>
<evidence type="ECO:0000313" key="3">
    <source>
        <dbReference type="EMBL" id="KAF7194456.1"/>
    </source>
</evidence>
<feature type="domain" description="DUF7605" evidence="2">
    <location>
        <begin position="650"/>
        <end position="827"/>
    </location>
</feature>
<dbReference type="SUPFAM" id="SSF52540">
    <property type="entry name" value="P-loop containing nucleoside triphosphate hydrolases"/>
    <property type="match status" value="1"/>
</dbReference>
<dbReference type="Pfam" id="PF24564">
    <property type="entry name" value="DUF7605"/>
    <property type="match status" value="1"/>
</dbReference>
<dbReference type="PANTHER" id="PTHR36681:SF3">
    <property type="entry name" value="NUCLEAR GTPASE, GERMINAL CENTER-ASSOCIATED, TANDEM DUPLICATE 3"/>
    <property type="match status" value="1"/>
</dbReference>
<dbReference type="InterPro" id="IPR056024">
    <property type="entry name" value="DUF7605"/>
</dbReference>
<accession>A0A8H6RNW5</accession>
<feature type="compositionally biased region" description="Basic and acidic residues" evidence="1">
    <location>
        <begin position="17"/>
        <end position="27"/>
    </location>
</feature>
<name>A0A8H6RNW5_9PEZI</name>
<dbReference type="Proteomes" id="UP000660729">
    <property type="component" value="Unassembled WGS sequence"/>
</dbReference>
<keyword evidence="4" id="KW-1185">Reference proteome</keyword>
<gene>
    <name evidence="3" type="ORF">HII31_04261</name>
</gene>
<feature type="compositionally biased region" description="Acidic residues" evidence="1">
    <location>
        <begin position="54"/>
        <end position="88"/>
    </location>
</feature>
<dbReference type="Gene3D" id="3.40.50.300">
    <property type="entry name" value="P-loop containing nucleotide triphosphate hydrolases"/>
    <property type="match status" value="1"/>
</dbReference>
<dbReference type="PANTHER" id="PTHR36681">
    <property type="entry name" value="NUCLEAR GTPASE, GERMINAL CENTER-ASSOCIATED, TANDEM DUPLICATE 3"/>
    <property type="match status" value="1"/>
</dbReference>
<dbReference type="EMBL" id="JABCIY010000061">
    <property type="protein sequence ID" value="KAF7194456.1"/>
    <property type="molecule type" value="Genomic_DNA"/>
</dbReference>
<comment type="caution">
    <text evidence="3">The sequence shown here is derived from an EMBL/GenBank/DDBJ whole genome shotgun (WGS) entry which is preliminary data.</text>
</comment>
<dbReference type="AlphaFoldDB" id="A0A8H6RNW5"/>